<organism evidence="2 3">
    <name type="scientific">Cephus cinctus</name>
    <name type="common">Wheat stem sawfly</name>
    <dbReference type="NCBI Taxonomy" id="211228"/>
    <lineage>
        <taxon>Eukaryota</taxon>
        <taxon>Metazoa</taxon>
        <taxon>Ecdysozoa</taxon>
        <taxon>Arthropoda</taxon>
        <taxon>Hexapoda</taxon>
        <taxon>Insecta</taxon>
        <taxon>Pterygota</taxon>
        <taxon>Neoptera</taxon>
        <taxon>Endopterygota</taxon>
        <taxon>Hymenoptera</taxon>
        <taxon>Cephoidea</taxon>
        <taxon>Cephidae</taxon>
        <taxon>Cephus</taxon>
    </lineage>
</organism>
<dbReference type="KEGG" id="ccin:112493682"/>
<name>A0AAJ7R8Q3_CEPCN</name>
<dbReference type="GeneID" id="112493682"/>
<evidence type="ECO:0000256" key="1">
    <source>
        <dbReference type="SAM" id="MobiDB-lite"/>
    </source>
</evidence>
<gene>
    <name evidence="3" type="primary">LOC112493682</name>
</gene>
<dbReference type="Proteomes" id="UP000694920">
    <property type="component" value="Unplaced"/>
</dbReference>
<evidence type="ECO:0000313" key="3">
    <source>
        <dbReference type="RefSeq" id="XP_024935941.1"/>
    </source>
</evidence>
<feature type="compositionally biased region" description="Basic and acidic residues" evidence="1">
    <location>
        <begin position="86"/>
        <end position="97"/>
    </location>
</feature>
<feature type="region of interest" description="Disordered" evidence="1">
    <location>
        <begin position="86"/>
        <end position="138"/>
    </location>
</feature>
<accession>A0AAJ7R8Q3</accession>
<protein>
    <submittedName>
        <fullName evidence="3">Uncharacterized protein LOC112493682</fullName>
    </submittedName>
</protein>
<reference evidence="3" key="1">
    <citation type="submission" date="2025-08" db="UniProtKB">
        <authorList>
            <consortium name="RefSeq"/>
        </authorList>
    </citation>
    <scope>IDENTIFICATION</scope>
</reference>
<proteinExistence type="predicted"/>
<evidence type="ECO:0000313" key="2">
    <source>
        <dbReference type="Proteomes" id="UP000694920"/>
    </source>
</evidence>
<sequence length="138" mass="15748">MQPGDYRNALYTGYATQPNLITYGTPCRPFVCATGEVIYMILLCELQTYKKNEGTRSSCEKGRRMSKHTVEGVEPRVNVREWREKIVRGTDDETESGKRKRKRPRLREVSRGRNDGGKDGPGMKVQRERSGHVSPLMA</sequence>
<feature type="compositionally biased region" description="Basic and acidic residues" evidence="1">
    <location>
        <begin position="106"/>
        <end position="118"/>
    </location>
</feature>
<dbReference type="AlphaFoldDB" id="A0AAJ7R8Q3"/>
<keyword evidence="2" id="KW-1185">Reference proteome</keyword>
<dbReference type="RefSeq" id="XP_024935941.1">
    <property type="nucleotide sequence ID" value="XM_025080173.1"/>
</dbReference>